<dbReference type="PANTHER" id="PTHR34069">
    <property type="entry name" value="3-OXOACYL-[ACYL-CARRIER-PROTEIN] SYNTHASE 3"/>
    <property type="match status" value="1"/>
</dbReference>
<dbReference type="OrthoDB" id="9815506at2"/>
<dbReference type="InterPro" id="IPR013747">
    <property type="entry name" value="ACP_syn_III_C"/>
</dbReference>
<dbReference type="GO" id="GO:0006633">
    <property type="term" value="P:fatty acid biosynthetic process"/>
    <property type="evidence" value="ECO:0007669"/>
    <property type="project" value="InterPro"/>
</dbReference>
<keyword evidence="6" id="KW-1185">Reference proteome</keyword>
<dbReference type="Pfam" id="PF08545">
    <property type="entry name" value="ACP_syn_III"/>
    <property type="match status" value="1"/>
</dbReference>
<evidence type="ECO:0000256" key="1">
    <source>
        <dbReference type="ARBA" id="ARBA00022679"/>
    </source>
</evidence>
<accession>B8I0J7</accession>
<evidence type="ECO:0000256" key="2">
    <source>
        <dbReference type="ARBA" id="ARBA00023315"/>
    </source>
</evidence>
<feature type="domain" description="Beta-ketoacyl-[acyl-carrier-protein] synthase III N-terminal" evidence="4">
    <location>
        <begin position="114"/>
        <end position="188"/>
    </location>
</feature>
<dbReference type="Pfam" id="PF08541">
    <property type="entry name" value="ACP_syn_III_C"/>
    <property type="match status" value="1"/>
</dbReference>
<proteinExistence type="predicted"/>
<dbReference type="GO" id="GO:0044550">
    <property type="term" value="P:secondary metabolite biosynthetic process"/>
    <property type="evidence" value="ECO:0007669"/>
    <property type="project" value="TreeGrafter"/>
</dbReference>
<organism evidence="5 6">
    <name type="scientific">Ruminiclostridium cellulolyticum (strain ATCC 35319 / DSM 5812 / JCM 6584 / H10)</name>
    <name type="common">Clostridium cellulolyticum</name>
    <dbReference type="NCBI Taxonomy" id="394503"/>
    <lineage>
        <taxon>Bacteria</taxon>
        <taxon>Bacillati</taxon>
        <taxon>Bacillota</taxon>
        <taxon>Clostridia</taxon>
        <taxon>Eubacteriales</taxon>
        <taxon>Oscillospiraceae</taxon>
        <taxon>Ruminiclostridium</taxon>
    </lineage>
</organism>
<keyword evidence="2" id="KW-0012">Acyltransferase</keyword>
<dbReference type="GO" id="GO:0004315">
    <property type="term" value="F:3-oxoacyl-[acyl-carrier-protein] synthase activity"/>
    <property type="evidence" value="ECO:0007669"/>
    <property type="project" value="InterPro"/>
</dbReference>
<sequence length="351" mass="38619">MANGILKNVEIKGIACAVPERIVDNKEFFGVFGEESVQKFINMTGVKTRHVAFDEQCASDLCYIAAKNLMERLNWEASTIDALIFISQTPDYAVPATACVLQYRLGLSEECIAFDINLGCSAYVYGLWQAATMISTQNINRVLLLVGDTSNFGINPNDSATAMIFGDGGTATALEKTEGKDITYFLKTKGSGYKYIMVPAGHARNRNKTIMDKSECELSMNGADVFNFTITDVQKSLADFMADYSIGKNDVDMYVFHQANLFIIKHLVKKLGIPTEKVPISIDRFGNTSGESIPLTLVDALGSEQSDDTIKLLLCGFGVGLSYGAIYLEMKKSACMPMIYTDYYFDGVDKK</sequence>
<dbReference type="InterPro" id="IPR016039">
    <property type="entry name" value="Thiolase-like"/>
</dbReference>
<dbReference type="PANTHER" id="PTHR34069:SF2">
    <property type="entry name" value="BETA-KETOACYL-[ACYL-CARRIER-PROTEIN] SYNTHASE III"/>
    <property type="match status" value="1"/>
</dbReference>
<dbReference type="CDD" id="cd00830">
    <property type="entry name" value="KAS_III"/>
    <property type="match status" value="1"/>
</dbReference>
<dbReference type="RefSeq" id="WP_015924722.1">
    <property type="nucleotide sequence ID" value="NC_011898.1"/>
</dbReference>
<dbReference type="STRING" id="394503.Ccel_1215"/>
<dbReference type="SUPFAM" id="SSF53901">
    <property type="entry name" value="Thiolase-like"/>
    <property type="match status" value="1"/>
</dbReference>
<dbReference type="NCBIfam" id="NF006829">
    <property type="entry name" value="PRK09352.1"/>
    <property type="match status" value="1"/>
</dbReference>
<keyword evidence="1" id="KW-0808">Transferase</keyword>
<dbReference type="InterPro" id="IPR013751">
    <property type="entry name" value="ACP_syn_III_N"/>
</dbReference>
<dbReference type="Proteomes" id="UP000001349">
    <property type="component" value="Chromosome"/>
</dbReference>
<name>B8I0J7_RUMCH</name>
<feature type="domain" description="Beta-ketoacyl-[acyl-carrier-protein] synthase III C-terminal" evidence="3">
    <location>
        <begin position="245"/>
        <end position="329"/>
    </location>
</feature>
<dbReference type="AlphaFoldDB" id="B8I0J7"/>
<gene>
    <name evidence="5" type="ordered locus">Ccel_1215</name>
</gene>
<reference evidence="5 6" key="1">
    <citation type="submission" date="2009-01" db="EMBL/GenBank/DDBJ databases">
        <title>Complete sequence of Clostridium cellulolyticum H10.</title>
        <authorList>
            <consortium name="US DOE Joint Genome Institute"/>
            <person name="Lucas S."/>
            <person name="Copeland A."/>
            <person name="Lapidus A."/>
            <person name="Glavina del Rio T."/>
            <person name="Dalin E."/>
            <person name="Tice H."/>
            <person name="Bruce D."/>
            <person name="Goodwin L."/>
            <person name="Pitluck S."/>
            <person name="Chertkov O."/>
            <person name="Saunders E."/>
            <person name="Brettin T."/>
            <person name="Detter J.C."/>
            <person name="Han C."/>
            <person name="Larimer F."/>
            <person name="Land M."/>
            <person name="Hauser L."/>
            <person name="Kyrpides N."/>
            <person name="Ivanova N."/>
            <person name="Zhou J."/>
            <person name="Richardson P."/>
        </authorList>
    </citation>
    <scope>NUCLEOTIDE SEQUENCE [LARGE SCALE GENOMIC DNA]</scope>
    <source>
        <strain evidence="6">ATCC 35319 / DSM 5812 / JCM 6584 / H10</strain>
    </source>
</reference>
<evidence type="ECO:0000259" key="3">
    <source>
        <dbReference type="Pfam" id="PF08541"/>
    </source>
</evidence>
<dbReference type="KEGG" id="cce:Ccel_1215"/>
<protein>
    <submittedName>
        <fullName evidence="5">3-Oxoacyl-(Acyl-carrier-protein (ACP)) synthase III domain protein</fullName>
    </submittedName>
</protein>
<dbReference type="EMBL" id="CP001348">
    <property type="protein sequence ID" value="ACL75572.1"/>
    <property type="molecule type" value="Genomic_DNA"/>
</dbReference>
<dbReference type="HOGENOM" id="CLU_039592_1_0_9"/>
<evidence type="ECO:0000313" key="6">
    <source>
        <dbReference type="Proteomes" id="UP000001349"/>
    </source>
</evidence>
<evidence type="ECO:0000259" key="4">
    <source>
        <dbReference type="Pfam" id="PF08545"/>
    </source>
</evidence>
<evidence type="ECO:0000313" key="5">
    <source>
        <dbReference type="EMBL" id="ACL75572.1"/>
    </source>
</evidence>
<dbReference type="Gene3D" id="3.40.47.10">
    <property type="match status" value="1"/>
</dbReference>
<dbReference type="eggNOG" id="COG0332">
    <property type="taxonomic scope" value="Bacteria"/>
</dbReference>